<organism evidence="9 10">
    <name type="scientific">Ferrimicrobium acidiphilum DSM 19497</name>
    <dbReference type="NCBI Taxonomy" id="1121877"/>
    <lineage>
        <taxon>Bacteria</taxon>
        <taxon>Bacillati</taxon>
        <taxon>Actinomycetota</taxon>
        <taxon>Acidimicrobiia</taxon>
        <taxon>Acidimicrobiales</taxon>
        <taxon>Acidimicrobiaceae</taxon>
        <taxon>Ferrimicrobium</taxon>
    </lineage>
</organism>
<dbReference type="EC" id="3.4.16.-" evidence="9"/>
<evidence type="ECO:0000256" key="4">
    <source>
        <dbReference type="ARBA" id="ARBA00022801"/>
    </source>
</evidence>
<dbReference type="Gene3D" id="3.50.30.60">
    <property type="entry name" value="LD-carboxypeptidase A C-terminal domain-like"/>
    <property type="match status" value="1"/>
</dbReference>
<feature type="domain" description="LD-carboxypeptidase N-terminal" evidence="7">
    <location>
        <begin position="2"/>
        <end position="108"/>
    </location>
</feature>
<dbReference type="InterPro" id="IPR027478">
    <property type="entry name" value="LdcA_N"/>
</dbReference>
<dbReference type="CDD" id="cd07025">
    <property type="entry name" value="Peptidase_S66"/>
    <property type="match status" value="1"/>
</dbReference>
<feature type="active site" description="Charge relay system" evidence="6">
    <location>
        <position position="186"/>
    </location>
</feature>
<dbReference type="Pfam" id="PF02016">
    <property type="entry name" value="Peptidase_S66"/>
    <property type="match status" value="1"/>
</dbReference>
<feature type="domain" description="LD-carboxypeptidase C-terminal" evidence="8">
    <location>
        <begin position="155"/>
        <end position="270"/>
    </location>
</feature>
<dbReference type="PANTHER" id="PTHR30237">
    <property type="entry name" value="MURAMOYLTETRAPEPTIDE CARBOXYPEPTIDASE"/>
    <property type="match status" value="1"/>
</dbReference>
<evidence type="ECO:0000259" key="7">
    <source>
        <dbReference type="Pfam" id="PF02016"/>
    </source>
</evidence>
<keyword evidence="5" id="KW-0720">Serine protease</keyword>
<dbReference type="InterPro" id="IPR040921">
    <property type="entry name" value="Peptidase_S66C"/>
</dbReference>
<feature type="active site" description="Nucleophile" evidence="6">
    <location>
        <position position="88"/>
    </location>
</feature>
<sequence>MFDQGVRTLEHFGLEVLIGSAVHEVRGYLAGEDHQRAEDLLWALSDETIDGIWCARGGYGAQRTVASLDMAAFESLAERPPKAFIGFSDITALHALITSRLGWITFYGPGISKLSNATDYTLDGVRVALFEAQPFKVEPRPGVSTVTTLVNGTAEGILAGGCLPRLANLVGTSLQVNFDGKICFFEDVSEAVMEVDGNLTQMIAAGCFDGCVGIVIGDHVGVETQYDSSLELEQVFGDLLVPLDIPCCYYLPIGHGPDQATLPIGATVQLDADNGILAVLNPAVA</sequence>
<keyword evidence="4 9" id="KW-0378">Hydrolase</keyword>
<dbReference type="eggNOG" id="COG1619">
    <property type="taxonomic scope" value="Bacteria"/>
</dbReference>
<evidence type="ECO:0000313" key="9">
    <source>
        <dbReference type="EMBL" id="KJE76238.1"/>
    </source>
</evidence>
<dbReference type="Proteomes" id="UP000032336">
    <property type="component" value="Unassembled WGS sequence"/>
</dbReference>
<comment type="caution">
    <text evidence="9">The sequence shown here is derived from an EMBL/GenBank/DDBJ whole genome shotgun (WGS) entry which is preliminary data.</text>
</comment>
<dbReference type="STRING" id="1121877.FEAC_19730"/>
<dbReference type="GO" id="GO:0008236">
    <property type="term" value="F:serine-type peptidase activity"/>
    <property type="evidence" value="ECO:0007669"/>
    <property type="project" value="UniProtKB-KW"/>
</dbReference>
<comment type="similarity">
    <text evidence="1">Belongs to the peptidase S66 family.</text>
</comment>
<dbReference type="AlphaFoldDB" id="A0A0D8FSJ0"/>
<dbReference type="SUPFAM" id="SSF141986">
    <property type="entry name" value="LD-carboxypeptidase A C-terminal domain-like"/>
    <property type="match status" value="1"/>
</dbReference>
<dbReference type="SUPFAM" id="SSF52317">
    <property type="entry name" value="Class I glutamine amidotransferase-like"/>
    <property type="match status" value="1"/>
</dbReference>
<dbReference type="PATRIC" id="fig|1121877.4.peg.2193"/>
<dbReference type="InterPro" id="IPR027461">
    <property type="entry name" value="Carboxypeptidase_A_C_sf"/>
</dbReference>
<dbReference type="InterPro" id="IPR040449">
    <property type="entry name" value="Peptidase_S66_N"/>
</dbReference>
<evidence type="ECO:0000256" key="5">
    <source>
        <dbReference type="ARBA" id="ARBA00022825"/>
    </source>
</evidence>
<dbReference type="PIRSF" id="PIRSF028757">
    <property type="entry name" value="LD-carboxypeptidase"/>
    <property type="match status" value="1"/>
</dbReference>
<evidence type="ECO:0000256" key="1">
    <source>
        <dbReference type="ARBA" id="ARBA00010233"/>
    </source>
</evidence>
<evidence type="ECO:0000256" key="3">
    <source>
        <dbReference type="ARBA" id="ARBA00022670"/>
    </source>
</evidence>
<evidence type="ECO:0000259" key="8">
    <source>
        <dbReference type="Pfam" id="PF17676"/>
    </source>
</evidence>
<dbReference type="InterPro" id="IPR029062">
    <property type="entry name" value="Class_I_gatase-like"/>
</dbReference>
<protein>
    <submittedName>
        <fullName evidence="9">Putative murein peptide carboxypeptidase</fullName>
        <ecNumber evidence="9">3.4.16.-</ecNumber>
    </submittedName>
</protein>
<evidence type="ECO:0000256" key="2">
    <source>
        <dbReference type="ARBA" id="ARBA00022645"/>
    </source>
</evidence>
<gene>
    <name evidence="9" type="primary">ykfA</name>
    <name evidence="9" type="ORF">FEAC_19730</name>
</gene>
<name>A0A0D8FSJ0_9ACTN</name>
<dbReference type="PANTHER" id="PTHR30237:SF2">
    <property type="entry name" value="MUREIN TETRAPEPTIDE CARBOXYPEPTIDASE"/>
    <property type="match status" value="1"/>
</dbReference>
<dbReference type="Gene3D" id="3.40.50.10740">
    <property type="entry name" value="Class I glutamine amidotransferase-like"/>
    <property type="match status" value="1"/>
</dbReference>
<dbReference type="InterPro" id="IPR003507">
    <property type="entry name" value="S66_fam"/>
</dbReference>
<evidence type="ECO:0000313" key="10">
    <source>
        <dbReference type="Proteomes" id="UP000032336"/>
    </source>
</evidence>
<dbReference type="EMBL" id="JXUW01000019">
    <property type="protein sequence ID" value="KJE76238.1"/>
    <property type="molecule type" value="Genomic_DNA"/>
</dbReference>
<accession>A0A0D8FSJ0</accession>
<proteinExistence type="inferred from homology"/>
<dbReference type="GO" id="GO:0004180">
    <property type="term" value="F:carboxypeptidase activity"/>
    <property type="evidence" value="ECO:0007669"/>
    <property type="project" value="UniProtKB-KW"/>
</dbReference>
<evidence type="ECO:0000256" key="6">
    <source>
        <dbReference type="PIRSR" id="PIRSR028757-1"/>
    </source>
</evidence>
<keyword evidence="10" id="KW-1185">Reference proteome</keyword>
<keyword evidence="2 9" id="KW-0121">Carboxypeptidase</keyword>
<dbReference type="Pfam" id="PF17676">
    <property type="entry name" value="Peptidase_S66C"/>
    <property type="match status" value="1"/>
</dbReference>
<dbReference type="GO" id="GO:0006508">
    <property type="term" value="P:proteolysis"/>
    <property type="evidence" value="ECO:0007669"/>
    <property type="project" value="UniProtKB-KW"/>
</dbReference>
<keyword evidence="3" id="KW-0645">Protease</keyword>
<reference evidence="9 10" key="1">
    <citation type="submission" date="2015-01" db="EMBL/GenBank/DDBJ databases">
        <title>Draft genome of the acidophilic iron oxidizer Ferrimicrobium acidiphilum strain T23.</title>
        <authorList>
            <person name="Poehlein A."/>
            <person name="Eisen S."/>
            <person name="Schloemann M."/>
            <person name="Johnson B.D."/>
            <person name="Daniel R."/>
            <person name="Muehling M."/>
        </authorList>
    </citation>
    <scope>NUCLEOTIDE SEQUENCE [LARGE SCALE GENOMIC DNA]</scope>
    <source>
        <strain evidence="9 10">T23</strain>
    </source>
</reference>
<feature type="active site" description="Charge relay system" evidence="6">
    <location>
        <position position="255"/>
    </location>
</feature>